<dbReference type="RefSeq" id="WP_375062805.1">
    <property type="nucleotide sequence ID" value="NZ_JBHGBT010000008.1"/>
</dbReference>
<feature type="region of interest" description="Disordered" evidence="1">
    <location>
        <begin position="1"/>
        <end position="35"/>
    </location>
</feature>
<evidence type="ECO:0000313" key="2">
    <source>
        <dbReference type="EMBL" id="MFB4194838.1"/>
    </source>
</evidence>
<accession>A0ABV4ZL29</accession>
<name>A0ABV4ZL29_9ACTN</name>
<sequence length="291" mass="30043">MNNGYGGYGGGYGGPPPGYGAPHAPQPSPRRDSTLKGTLGTAAAFVALAAIVIPIGMNSDKGGGPDAGALPEAPSLELPDGTDPDPGADGGGFGDPAGSDGGGGGNGGTTPMDPVSEAFFAVQAGDCLANYQTDKNGTWNDETPQRVDCAADDAYLKVTQIAGDYEFCDGGWVSNGTTWRHSWTDEETWETMRHDLCVVRQYRVGECLMSEQSGSGDSAVMTTALLSAIDCSASRVPAPYNQIMQVSGVPAANGDYSGDVCRQGANDYNTYWYQNLDGGDGDVLCMTVYGS</sequence>
<dbReference type="Proteomes" id="UP001577267">
    <property type="component" value="Unassembled WGS sequence"/>
</dbReference>
<evidence type="ECO:0000256" key="1">
    <source>
        <dbReference type="SAM" id="MobiDB-lite"/>
    </source>
</evidence>
<keyword evidence="3" id="KW-1185">Reference proteome</keyword>
<proteinExistence type="predicted"/>
<protein>
    <recommendedName>
        <fullName evidence="4">Adhesin</fullName>
    </recommendedName>
</protein>
<feature type="region of interest" description="Disordered" evidence="1">
    <location>
        <begin position="63"/>
        <end position="114"/>
    </location>
</feature>
<reference evidence="2 3" key="1">
    <citation type="submission" date="2024-09" db="EMBL/GenBank/DDBJ databases">
        <title>Draft genome sequence of multifaceted antimicrobials producing Streptomyces sp. strain FH1.</title>
        <authorList>
            <person name="Hassan F."/>
            <person name="Ali H."/>
            <person name="Hassan N."/>
            <person name="Nawaz A."/>
        </authorList>
    </citation>
    <scope>NUCLEOTIDE SEQUENCE [LARGE SCALE GENOMIC DNA]</scope>
    <source>
        <strain evidence="2 3">FH1</strain>
    </source>
</reference>
<evidence type="ECO:0000313" key="3">
    <source>
        <dbReference type="Proteomes" id="UP001577267"/>
    </source>
</evidence>
<dbReference type="EMBL" id="JBHGBT010000008">
    <property type="protein sequence ID" value="MFB4194838.1"/>
    <property type="molecule type" value="Genomic_DNA"/>
</dbReference>
<feature type="compositionally biased region" description="Gly residues" evidence="1">
    <location>
        <begin position="1"/>
        <end position="13"/>
    </location>
</feature>
<comment type="caution">
    <text evidence="2">The sequence shown here is derived from an EMBL/GenBank/DDBJ whole genome shotgun (WGS) entry which is preliminary data.</text>
</comment>
<evidence type="ECO:0008006" key="4">
    <source>
        <dbReference type="Google" id="ProtNLM"/>
    </source>
</evidence>
<gene>
    <name evidence="2" type="ORF">ACE11A_10800</name>
</gene>
<feature type="compositionally biased region" description="Gly residues" evidence="1">
    <location>
        <begin position="88"/>
        <end position="108"/>
    </location>
</feature>
<feature type="compositionally biased region" description="Pro residues" evidence="1">
    <location>
        <begin position="14"/>
        <end position="28"/>
    </location>
</feature>
<organism evidence="2 3">
    <name type="scientific">Streptomyces carpaticus</name>
    <dbReference type="NCBI Taxonomy" id="285558"/>
    <lineage>
        <taxon>Bacteria</taxon>
        <taxon>Bacillati</taxon>
        <taxon>Actinomycetota</taxon>
        <taxon>Actinomycetes</taxon>
        <taxon>Kitasatosporales</taxon>
        <taxon>Streptomycetaceae</taxon>
        <taxon>Streptomyces</taxon>
    </lineage>
</organism>